<name>A0ACB9ZM62_CATRO</name>
<accession>A0ACB9ZM62</accession>
<gene>
    <name evidence="1" type="ORF">M9H77_34148</name>
</gene>
<comment type="caution">
    <text evidence="1">The sequence shown here is derived from an EMBL/GenBank/DDBJ whole genome shotgun (WGS) entry which is preliminary data.</text>
</comment>
<organism evidence="1 2">
    <name type="scientific">Catharanthus roseus</name>
    <name type="common">Madagascar periwinkle</name>
    <name type="synonym">Vinca rosea</name>
    <dbReference type="NCBI Taxonomy" id="4058"/>
    <lineage>
        <taxon>Eukaryota</taxon>
        <taxon>Viridiplantae</taxon>
        <taxon>Streptophyta</taxon>
        <taxon>Embryophyta</taxon>
        <taxon>Tracheophyta</taxon>
        <taxon>Spermatophyta</taxon>
        <taxon>Magnoliopsida</taxon>
        <taxon>eudicotyledons</taxon>
        <taxon>Gunneridae</taxon>
        <taxon>Pentapetalae</taxon>
        <taxon>asterids</taxon>
        <taxon>lamiids</taxon>
        <taxon>Gentianales</taxon>
        <taxon>Apocynaceae</taxon>
        <taxon>Rauvolfioideae</taxon>
        <taxon>Vinceae</taxon>
        <taxon>Catharanthinae</taxon>
        <taxon>Catharanthus</taxon>
    </lineage>
</organism>
<dbReference type="Proteomes" id="UP001060085">
    <property type="component" value="Linkage Group LG08"/>
</dbReference>
<protein>
    <submittedName>
        <fullName evidence="1">Uncharacterized protein</fullName>
    </submittedName>
</protein>
<sequence length="121" mass="13723">MRRCLEPQCLYKSIPHHVHPVVWRSACLMRLDRMSENTLPKLGLSQHPVRHVQLDTVKHPPSSFASTRDACPRFLYRYASVVVPHANLATEFTSFSSGQSLAGTMLPLLSLSSELPRMYCM</sequence>
<evidence type="ECO:0000313" key="2">
    <source>
        <dbReference type="Proteomes" id="UP001060085"/>
    </source>
</evidence>
<proteinExistence type="predicted"/>
<evidence type="ECO:0000313" key="1">
    <source>
        <dbReference type="EMBL" id="KAI5648143.1"/>
    </source>
</evidence>
<reference evidence="2" key="1">
    <citation type="journal article" date="2023" name="Nat. Plants">
        <title>Single-cell RNA sequencing provides a high-resolution roadmap for understanding the multicellular compartmentation of specialized metabolism.</title>
        <authorList>
            <person name="Sun S."/>
            <person name="Shen X."/>
            <person name="Li Y."/>
            <person name="Li Y."/>
            <person name="Wang S."/>
            <person name="Li R."/>
            <person name="Zhang H."/>
            <person name="Shen G."/>
            <person name="Guo B."/>
            <person name="Wei J."/>
            <person name="Xu J."/>
            <person name="St-Pierre B."/>
            <person name="Chen S."/>
            <person name="Sun C."/>
        </authorList>
    </citation>
    <scope>NUCLEOTIDE SEQUENCE [LARGE SCALE GENOMIC DNA]</scope>
</reference>
<dbReference type="EMBL" id="CM044708">
    <property type="protein sequence ID" value="KAI5648143.1"/>
    <property type="molecule type" value="Genomic_DNA"/>
</dbReference>
<keyword evidence="2" id="KW-1185">Reference proteome</keyword>